<dbReference type="InterPro" id="IPR038726">
    <property type="entry name" value="PDDEXK_AddAB-type"/>
</dbReference>
<dbReference type="Gene3D" id="3.90.320.10">
    <property type="match status" value="1"/>
</dbReference>
<dbReference type="GeneID" id="55606464"/>
<protein>
    <submittedName>
        <fullName evidence="2">Cas system-associated protein</fullName>
    </submittedName>
</protein>
<dbReference type="KEGG" id="vg:55606464"/>
<evidence type="ECO:0000313" key="3">
    <source>
        <dbReference type="Proteomes" id="UP000240618"/>
    </source>
</evidence>
<sequence>MKPFEVSHSKIKLARRCLKAYEYRYLRKLQKRVKSRPLIVGSLVHECLEMWFRDGHYTPAIAKWKESEYKKMFAEEQALFGDVIPLVKSLIRGYIQNWQKADLEMVWVEKEFRVRIGDAGDPEDHLPDPGIWLIGKIDGKALEKGRISWLVEHKTCKRMPGEEVRIFDTQVLLYNAALPLMGEPSVHGVMWDYLRTKLPTKPALLAKGDALSTAKKIDTTREVYEREIKRHGFNPAGYQDILEELDGKRDQFYRQIRLPMNKTMGQTILDEVVVTANLLIYLEKLYRKYPDTNQHLFTRNLTRDCSWCDYSTLCHSELRGEDTDYLLKHDYIVRVKHGDQEARIIEVEPD</sequence>
<dbReference type="InterPro" id="IPR011604">
    <property type="entry name" value="PDDEXK-like_dom_sf"/>
</dbReference>
<proteinExistence type="predicted"/>
<organism evidence="2 3">
    <name type="scientific">Pseudomonas phage PMBT14</name>
    <dbReference type="NCBI Taxonomy" id="2059855"/>
    <lineage>
        <taxon>Viruses</taxon>
        <taxon>Duplodnaviria</taxon>
        <taxon>Heunggongvirae</taxon>
        <taxon>Uroviricota</taxon>
        <taxon>Caudoviricetes</taxon>
        <taxon>Knuthellervirus</taxon>
        <taxon>Knuthellervirus PMBT14</taxon>
    </lineage>
</organism>
<reference evidence="2 3" key="1">
    <citation type="journal article" date="2018" name="Arch. Virol.">
        <title>Genome sequence of the novel virulent bacteriophage PMBT14 with lytic activity against Pseudomonas fluorescens DSM 50090(R).</title>
        <authorList>
            <person name="Koberg S."/>
            <person name="Gieschler S."/>
            <person name="Brinks E."/>
            <person name="Wenning M."/>
            <person name="Neve H."/>
            <person name="Franz C.M."/>
        </authorList>
    </citation>
    <scope>NUCLEOTIDE SEQUENCE [LARGE SCALE GENOMIC DNA]</scope>
</reference>
<keyword evidence="3" id="KW-1185">Reference proteome</keyword>
<dbReference type="RefSeq" id="YP_009836225.1">
    <property type="nucleotide sequence ID" value="NC_048687.1"/>
</dbReference>
<accession>A0A2I6PI73</accession>
<evidence type="ECO:0000259" key="1">
    <source>
        <dbReference type="Pfam" id="PF12705"/>
    </source>
</evidence>
<name>A0A2I6PI73_9CAUD</name>
<dbReference type="Pfam" id="PF12705">
    <property type="entry name" value="PDDEXK_1"/>
    <property type="match status" value="1"/>
</dbReference>
<feature type="domain" description="PD-(D/E)XK endonuclease-like" evidence="1">
    <location>
        <begin position="6"/>
        <end position="315"/>
    </location>
</feature>
<evidence type="ECO:0000313" key="2">
    <source>
        <dbReference type="EMBL" id="AUM59761.1"/>
    </source>
</evidence>
<dbReference type="EMBL" id="MG596800">
    <property type="protein sequence ID" value="AUM59761.1"/>
    <property type="molecule type" value="Genomic_DNA"/>
</dbReference>
<dbReference type="Proteomes" id="UP000240618">
    <property type="component" value="Segment"/>
</dbReference>